<feature type="compositionally biased region" description="Polar residues" evidence="6">
    <location>
        <begin position="145"/>
        <end position="165"/>
    </location>
</feature>
<evidence type="ECO:0000256" key="4">
    <source>
        <dbReference type="ARBA" id="ARBA00022857"/>
    </source>
</evidence>
<comment type="caution">
    <text evidence="7">The sequence shown here is derived from an EMBL/GenBank/DDBJ whole genome shotgun (WGS) entry which is preliminary data.</text>
</comment>
<evidence type="ECO:0000256" key="2">
    <source>
        <dbReference type="ARBA" id="ARBA00022630"/>
    </source>
</evidence>
<dbReference type="PRINTS" id="PR00370">
    <property type="entry name" value="FMOXYGENASE"/>
</dbReference>
<dbReference type="OrthoDB" id="66881at2759"/>
<dbReference type="GO" id="GO:0050661">
    <property type="term" value="F:NADP binding"/>
    <property type="evidence" value="ECO:0007669"/>
    <property type="project" value="InterPro"/>
</dbReference>
<name>A0A427YPC6_9TREE</name>
<keyword evidence="3" id="KW-0274">FAD</keyword>
<protein>
    <recommendedName>
        <fullName evidence="9">Monooxygenase</fullName>
    </recommendedName>
</protein>
<dbReference type="SUPFAM" id="SSF51905">
    <property type="entry name" value="FAD/NAD(P)-binding domain"/>
    <property type="match status" value="2"/>
</dbReference>
<dbReference type="PANTHER" id="PTHR23023">
    <property type="entry name" value="DIMETHYLANILINE MONOOXYGENASE"/>
    <property type="match status" value="1"/>
</dbReference>
<dbReference type="EMBL" id="RSCD01000005">
    <property type="protein sequence ID" value="RSH92931.1"/>
    <property type="molecule type" value="Genomic_DNA"/>
</dbReference>
<evidence type="ECO:0000313" key="7">
    <source>
        <dbReference type="EMBL" id="RSH92931.1"/>
    </source>
</evidence>
<sequence length="539" mass="60131">MQSPIKPIERPRVAVIGLGIAGLAALKNLREIGFDAVGFEQDDHVGGLWAWNARPDRTSVLRVTKSNSTKQFSCYTDFPFPKETPIYPSSEDVASYLQSYAEHFDILKHAHLGRSIERISLASSGRWAVTHRPAHPDPISDPDSKSNGDTPFGSNSDNANRTNSQTDEFDRVLVATGPFCKPQIPNVPGRDVFQGTVIHSQSYKLPEEFAGKRVVVVGIGNTACDVAVDLCGSAKQVYLSHRSGVRLVQRWVRGRPADHLITRRRTALATRLNNLFPALAAFLISHLVVWMMKRRHNLDPSWGLTPVPKSIQSGGTLNDHIIDRLTDGSVISLPGIRKFTPTGILTDRGELEVDAVIFATGSVFDYSIFSEDSDPTKPVRAEWEAHPNADKLPFPWLYQAHFHVEHPDTLAFIGPCRGFSAAATSNADLSSQAIAQRWCEDNYRLNYKLLRDGRLPKTAVDIVRYERWLNDAAGSGINEHLGWGWTGWRWWWNNRRLCKLLQDGVCTPHAYRLFDGRPGARPKWEGAEAAIYEANGLAR</sequence>
<dbReference type="AlphaFoldDB" id="A0A427YPC6"/>
<organism evidence="7 8">
    <name type="scientific">Saitozyma podzolica</name>
    <dbReference type="NCBI Taxonomy" id="1890683"/>
    <lineage>
        <taxon>Eukaryota</taxon>
        <taxon>Fungi</taxon>
        <taxon>Dikarya</taxon>
        <taxon>Basidiomycota</taxon>
        <taxon>Agaricomycotina</taxon>
        <taxon>Tremellomycetes</taxon>
        <taxon>Tremellales</taxon>
        <taxon>Trimorphomycetaceae</taxon>
        <taxon>Saitozyma</taxon>
    </lineage>
</organism>
<dbReference type="Pfam" id="PF00743">
    <property type="entry name" value="FMO-like"/>
    <property type="match status" value="2"/>
</dbReference>
<keyword evidence="5" id="KW-0560">Oxidoreductase</keyword>
<dbReference type="InterPro" id="IPR036188">
    <property type="entry name" value="FAD/NAD-bd_sf"/>
</dbReference>
<evidence type="ECO:0000313" key="8">
    <source>
        <dbReference type="Proteomes" id="UP000279259"/>
    </source>
</evidence>
<comment type="similarity">
    <text evidence="1">Belongs to the FMO family.</text>
</comment>
<dbReference type="InterPro" id="IPR020946">
    <property type="entry name" value="Flavin_mOase-like"/>
</dbReference>
<dbReference type="InterPro" id="IPR050346">
    <property type="entry name" value="FMO-like"/>
</dbReference>
<keyword evidence="4" id="KW-0521">NADP</keyword>
<reference evidence="7 8" key="1">
    <citation type="submission" date="2018-11" db="EMBL/GenBank/DDBJ databases">
        <title>Genome sequence of Saitozyma podzolica DSM 27192.</title>
        <authorList>
            <person name="Aliyu H."/>
            <person name="Gorte O."/>
            <person name="Ochsenreither K."/>
        </authorList>
    </citation>
    <scope>NUCLEOTIDE SEQUENCE [LARGE SCALE GENOMIC DNA]</scope>
    <source>
        <strain evidence="7 8">DSM 27192</strain>
    </source>
</reference>
<proteinExistence type="inferred from homology"/>
<keyword evidence="8" id="KW-1185">Reference proteome</keyword>
<dbReference type="GO" id="GO:0050660">
    <property type="term" value="F:flavin adenine dinucleotide binding"/>
    <property type="evidence" value="ECO:0007669"/>
    <property type="project" value="InterPro"/>
</dbReference>
<evidence type="ECO:0000256" key="1">
    <source>
        <dbReference type="ARBA" id="ARBA00009183"/>
    </source>
</evidence>
<evidence type="ECO:0008006" key="9">
    <source>
        <dbReference type="Google" id="ProtNLM"/>
    </source>
</evidence>
<dbReference type="STRING" id="1890683.A0A427YPC6"/>
<evidence type="ECO:0000256" key="3">
    <source>
        <dbReference type="ARBA" id="ARBA00022827"/>
    </source>
</evidence>
<accession>A0A427YPC6</accession>
<dbReference type="GO" id="GO:0004499">
    <property type="term" value="F:N,N-dimethylaniline monooxygenase activity"/>
    <property type="evidence" value="ECO:0007669"/>
    <property type="project" value="InterPro"/>
</dbReference>
<dbReference type="Gene3D" id="3.50.50.60">
    <property type="entry name" value="FAD/NAD(P)-binding domain"/>
    <property type="match status" value="1"/>
</dbReference>
<dbReference type="InterPro" id="IPR000960">
    <property type="entry name" value="Flavin_mOase"/>
</dbReference>
<dbReference type="Proteomes" id="UP000279259">
    <property type="component" value="Unassembled WGS sequence"/>
</dbReference>
<evidence type="ECO:0000256" key="6">
    <source>
        <dbReference type="SAM" id="MobiDB-lite"/>
    </source>
</evidence>
<gene>
    <name evidence="7" type="ORF">EHS25_008377</name>
</gene>
<dbReference type="FunFam" id="3.50.50.60:FF:000042">
    <property type="entry name" value="Dimethylaniline monooxygenase [N-oxide-forming]"/>
    <property type="match status" value="1"/>
</dbReference>
<evidence type="ECO:0000256" key="5">
    <source>
        <dbReference type="ARBA" id="ARBA00023002"/>
    </source>
</evidence>
<feature type="region of interest" description="Disordered" evidence="6">
    <location>
        <begin position="130"/>
        <end position="165"/>
    </location>
</feature>
<keyword evidence="2" id="KW-0285">Flavoprotein</keyword>